<sequence length="184" mass="21619">MEPYYLYILALHIIFVVCWMAGLFYIVRLFVYHQEANDRTEIERDILQRQYIIMEKRLWNVITVPAMVLTLLAGIVMVAIRPGLLHAPWLPIKLIFVVLLVIYHFICQRIMKQMRRGIFKLSSTQFRLWNELPTLLLVAIVFTVVLKSAIDWVYGIGGLLVLGIVLMIAVKLYKNYRKKNELKP</sequence>
<proteinExistence type="inferred from homology"/>
<dbReference type="RefSeq" id="WP_090556758.1">
    <property type="nucleotide sequence ID" value="NZ_FNRA01000005.1"/>
</dbReference>
<comment type="cofactor">
    <cofactor evidence="14">
        <name>heme b</name>
        <dbReference type="ChEBI" id="CHEBI:60344"/>
    </cofactor>
    <text evidence="14">Binds 1 heme b (iron(II)-protoporphyrin IX) group per subunit.</text>
</comment>
<dbReference type="Pfam" id="PF03653">
    <property type="entry name" value="UPF0093"/>
    <property type="match status" value="1"/>
</dbReference>
<feature type="transmembrane region" description="Helical" evidence="14">
    <location>
        <begin position="6"/>
        <end position="31"/>
    </location>
</feature>
<evidence type="ECO:0000256" key="5">
    <source>
        <dbReference type="ARBA" id="ARBA00022475"/>
    </source>
</evidence>
<feature type="binding site" description="axial binding residue" evidence="14">
    <location>
        <position position="93"/>
    </location>
    <ligand>
        <name>heme</name>
        <dbReference type="ChEBI" id="CHEBI:30413"/>
    </ligand>
    <ligandPart>
        <name>Fe</name>
        <dbReference type="ChEBI" id="CHEBI:18248"/>
    </ligandPart>
</feature>
<dbReference type="OrthoDB" id="9800824at2"/>
<evidence type="ECO:0000256" key="8">
    <source>
        <dbReference type="ARBA" id="ARBA00022723"/>
    </source>
</evidence>
<dbReference type="HAMAP" id="MF_02239">
    <property type="entry name" value="HemJ"/>
    <property type="match status" value="1"/>
</dbReference>
<evidence type="ECO:0000256" key="2">
    <source>
        <dbReference type="ARBA" id="ARBA00005073"/>
    </source>
</evidence>
<evidence type="ECO:0000256" key="13">
    <source>
        <dbReference type="ARBA" id="ARBA00048390"/>
    </source>
</evidence>
<keyword evidence="6 14" id="KW-0349">Heme</keyword>
<feature type="transmembrane region" description="Helical" evidence="14">
    <location>
        <begin position="58"/>
        <end position="80"/>
    </location>
</feature>
<comment type="similarity">
    <text evidence="3 14">Belongs to the HemJ family.</text>
</comment>
<accession>A0A1H4E6H5</accession>
<evidence type="ECO:0000256" key="12">
    <source>
        <dbReference type="ARBA" id="ARBA00023136"/>
    </source>
</evidence>
<comment type="pathway">
    <text evidence="2 14">Porphyrin-containing compound metabolism; protoporphyrin-IX biosynthesis; protoporphyrin-IX from protoporphyrinogen-IX: step 1/1.</text>
</comment>
<protein>
    <recommendedName>
        <fullName evidence="4 14">Protoporphyrinogen IX oxidase</fullName>
        <shortName evidence="14">PPO</shortName>
        <ecNumber evidence="14">1.3.99.-</ecNumber>
    </recommendedName>
</protein>
<keyword evidence="9 14" id="KW-1133">Transmembrane helix</keyword>
<evidence type="ECO:0000256" key="4">
    <source>
        <dbReference type="ARBA" id="ARBA00017504"/>
    </source>
</evidence>
<evidence type="ECO:0000313" key="16">
    <source>
        <dbReference type="Proteomes" id="UP000198850"/>
    </source>
</evidence>
<keyword evidence="8 14" id="KW-0479">Metal-binding</keyword>
<dbReference type="STRING" id="425514.SAMN05443550_105270"/>
<evidence type="ECO:0000256" key="6">
    <source>
        <dbReference type="ARBA" id="ARBA00022617"/>
    </source>
</evidence>
<dbReference type="NCBIfam" id="TIGR00701">
    <property type="entry name" value="protoporphyrinogen oxidase HemJ"/>
    <property type="match status" value="1"/>
</dbReference>
<evidence type="ECO:0000256" key="7">
    <source>
        <dbReference type="ARBA" id="ARBA00022692"/>
    </source>
</evidence>
<keyword evidence="16" id="KW-1185">Reference proteome</keyword>
<evidence type="ECO:0000256" key="1">
    <source>
        <dbReference type="ARBA" id="ARBA00004651"/>
    </source>
</evidence>
<feature type="transmembrane region" description="Helical" evidence="14">
    <location>
        <begin position="128"/>
        <end position="146"/>
    </location>
</feature>
<keyword evidence="11 14" id="KW-0408">Iron</keyword>
<organism evidence="15 16">
    <name type="scientific">Pedobacter hartonius</name>
    <dbReference type="NCBI Taxonomy" id="425514"/>
    <lineage>
        <taxon>Bacteria</taxon>
        <taxon>Pseudomonadati</taxon>
        <taxon>Bacteroidota</taxon>
        <taxon>Sphingobacteriia</taxon>
        <taxon>Sphingobacteriales</taxon>
        <taxon>Sphingobacteriaceae</taxon>
        <taxon>Pedobacter</taxon>
    </lineage>
</organism>
<dbReference type="InterPro" id="IPR005265">
    <property type="entry name" value="HemJ-like"/>
</dbReference>
<evidence type="ECO:0000256" key="11">
    <source>
        <dbReference type="ARBA" id="ARBA00023004"/>
    </source>
</evidence>
<keyword evidence="10 14" id="KW-0560">Oxidoreductase</keyword>
<gene>
    <name evidence="15" type="ORF">SAMN05443550_105270</name>
</gene>
<keyword evidence="12 14" id="KW-0472">Membrane</keyword>
<evidence type="ECO:0000256" key="14">
    <source>
        <dbReference type="HAMAP-Rule" id="MF_02239"/>
    </source>
</evidence>
<dbReference type="EC" id="1.3.99.-" evidence="14"/>
<evidence type="ECO:0000313" key="15">
    <source>
        <dbReference type="EMBL" id="SEA80684.1"/>
    </source>
</evidence>
<name>A0A1H4E6H5_9SPHI</name>
<dbReference type="Proteomes" id="UP000198850">
    <property type="component" value="Unassembled WGS sequence"/>
</dbReference>
<evidence type="ECO:0000256" key="10">
    <source>
        <dbReference type="ARBA" id="ARBA00023002"/>
    </source>
</evidence>
<reference evidence="15 16" key="1">
    <citation type="submission" date="2016-10" db="EMBL/GenBank/DDBJ databases">
        <authorList>
            <person name="de Groot N.N."/>
        </authorList>
    </citation>
    <scope>NUCLEOTIDE SEQUENCE [LARGE SCALE GENOMIC DNA]</scope>
    <source>
        <strain evidence="15 16">DSM 19033</strain>
    </source>
</reference>
<comment type="catalytic activity">
    <reaction evidence="13 14">
        <text>protoporphyrinogen IX + 3 A = protoporphyrin IX + 3 AH2</text>
        <dbReference type="Rhea" id="RHEA:62000"/>
        <dbReference type="ChEBI" id="CHEBI:13193"/>
        <dbReference type="ChEBI" id="CHEBI:17499"/>
        <dbReference type="ChEBI" id="CHEBI:57306"/>
        <dbReference type="ChEBI" id="CHEBI:57307"/>
    </reaction>
</comment>
<dbReference type="AlphaFoldDB" id="A0A1H4E6H5"/>
<feature type="transmembrane region" description="Helical" evidence="14">
    <location>
        <begin position="152"/>
        <end position="173"/>
    </location>
</feature>
<dbReference type="PANTHER" id="PTHR40255">
    <property type="entry name" value="UPF0093 MEMBRANE PROTEIN SLR1790"/>
    <property type="match status" value="1"/>
</dbReference>
<evidence type="ECO:0000256" key="9">
    <source>
        <dbReference type="ARBA" id="ARBA00022989"/>
    </source>
</evidence>
<comment type="subunit">
    <text evidence="14">Homodimer.</text>
</comment>
<comment type="subcellular location">
    <subcellularLocation>
        <location evidence="1 14">Cell membrane</location>
        <topology evidence="1 14">Multi-pass membrane protein</topology>
    </subcellularLocation>
</comment>
<dbReference type="GO" id="GO:0070818">
    <property type="term" value="F:protoporphyrinogen oxidase activity"/>
    <property type="evidence" value="ECO:0007669"/>
    <property type="project" value="UniProtKB-UniRule"/>
</dbReference>
<dbReference type="GO" id="GO:0005886">
    <property type="term" value="C:plasma membrane"/>
    <property type="evidence" value="ECO:0007669"/>
    <property type="project" value="UniProtKB-SubCell"/>
</dbReference>
<feature type="transmembrane region" description="Helical" evidence="14">
    <location>
        <begin position="86"/>
        <end position="107"/>
    </location>
</feature>
<dbReference type="GO" id="GO:0006782">
    <property type="term" value="P:protoporphyrinogen IX biosynthetic process"/>
    <property type="evidence" value="ECO:0007669"/>
    <property type="project" value="UniProtKB-UniRule"/>
</dbReference>
<comment type="function">
    <text evidence="14">Catalyzes the oxidation of protoporphyrinogen IX to protoporphyrin IX.</text>
</comment>
<dbReference type="EMBL" id="FNRA01000005">
    <property type="protein sequence ID" value="SEA80684.1"/>
    <property type="molecule type" value="Genomic_DNA"/>
</dbReference>
<dbReference type="GO" id="GO:0046872">
    <property type="term" value="F:metal ion binding"/>
    <property type="evidence" value="ECO:0007669"/>
    <property type="project" value="UniProtKB-KW"/>
</dbReference>
<keyword evidence="7 14" id="KW-0812">Transmembrane</keyword>
<keyword evidence="5 14" id="KW-1003">Cell membrane</keyword>
<evidence type="ECO:0000256" key="3">
    <source>
        <dbReference type="ARBA" id="ARBA00006501"/>
    </source>
</evidence>
<dbReference type="PANTHER" id="PTHR40255:SF1">
    <property type="entry name" value="PROTOPORPHYRINOGEN IX OXIDASE"/>
    <property type="match status" value="1"/>
</dbReference>
<feature type="binding site" description="axial binding residue" evidence="14">
    <location>
        <position position="12"/>
    </location>
    <ligand>
        <name>heme</name>
        <dbReference type="ChEBI" id="CHEBI:30413"/>
    </ligand>
    <ligandPart>
        <name>Fe</name>
        <dbReference type="ChEBI" id="CHEBI:18248"/>
    </ligandPart>
</feature>
<dbReference type="UniPathway" id="UPA00251">
    <property type="reaction ID" value="UER00324"/>
</dbReference>